<feature type="transmembrane region" description="Helical" evidence="5">
    <location>
        <begin position="629"/>
        <end position="647"/>
    </location>
</feature>
<evidence type="ECO:0000313" key="7">
    <source>
        <dbReference type="EMBL" id="MBC8568941.1"/>
    </source>
</evidence>
<feature type="domain" description="ABC-2 type transporter transmembrane" evidence="6">
    <location>
        <begin position="470"/>
        <end position="701"/>
    </location>
</feature>
<dbReference type="GO" id="GO:0016020">
    <property type="term" value="C:membrane"/>
    <property type="evidence" value="ECO:0007669"/>
    <property type="project" value="UniProtKB-SubCell"/>
</dbReference>
<dbReference type="EMBL" id="JACRTA010000003">
    <property type="protein sequence ID" value="MBC8568941.1"/>
    <property type="molecule type" value="Genomic_DNA"/>
</dbReference>
<comment type="caution">
    <text evidence="7">The sequence shown here is derived from an EMBL/GenBank/DDBJ whole genome shotgun (WGS) entry which is preliminary data.</text>
</comment>
<feature type="transmembrane region" description="Helical" evidence="5">
    <location>
        <begin position="565"/>
        <end position="588"/>
    </location>
</feature>
<feature type="transmembrane region" description="Helical" evidence="5">
    <location>
        <begin position="20"/>
        <end position="38"/>
    </location>
</feature>
<dbReference type="InterPro" id="IPR051328">
    <property type="entry name" value="T7SS_ABC-Transporter"/>
</dbReference>
<dbReference type="GO" id="GO:0140359">
    <property type="term" value="F:ABC-type transporter activity"/>
    <property type="evidence" value="ECO:0007669"/>
    <property type="project" value="InterPro"/>
</dbReference>
<dbReference type="RefSeq" id="WP_177270249.1">
    <property type="nucleotide sequence ID" value="NZ_JACRTA010000003.1"/>
</dbReference>
<evidence type="ECO:0000256" key="1">
    <source>
        <dbReference type="ARBA" id="ARBA00004141"/>
    </source>
</evidence>
<dbReference type="InterPro" id="IPR017501">
    <property type="entry name" value="Phage_infect_YhgE_C"/>
</dbReference>
<evidence type="ECO:0000256" key="4">
    <source>
        <dbReference type="ARBA" id="ARBA00023136"/>
    </source>
</evidence>
<feature type="transmembrane region" description="Helical" evidence="5">
    <location>
        <begin position="528"/>
        <end position="545"/>
    </location>
</feature>
<accession>A0A926EB79</accession>
<protein>
    <submittedName>
        <fullName evidence="7">YhgE/Pip domain-containing protein</fullName>
    </submittedName>
</protein>
<dbReference type="Proteomes" id="UP000610862">
    <property type="component" value="Unassembled WGS sequence"/>
</dbReference>
<dbReference type="Pfam" id="PF12698">
    <property type="entry name" value="ABC2_membrane_3"/>
    <property type="match status" value="2"/>
</dbReference>
<feature type="domain" description="ABC-2 type transporter transmembrane" evidence="6">
    <location>
        <begin position="23"/>
        <end position="169"/>
    </location>
</feature>
<dbReference type="Gene3D" id="3.40.1710.10">
    <property type="entry name" value="abc type-2 transporter like domain"/>
    <property type="match status" value="1"/>
</dbReference>
<feature type="transmembrane region" description="Helical" evidence="5">
    <location>
        <begin position="769"/>
        <end position="789"/>
    </location>
</feature>
<keyword evidence="2 5" id="KW-0812">Transmembrane</keyword>
<evidence type="ECO:0000256" key="2">
    <source>
        <dbReference type="ARBA" id="ARBA00022692"/>
    </source>
</evidence>
<proteinExistence type="predicted"/>
<dbReference type="InterPro" id="IPR017500">
    <property type="entry name" value="Phage_infect_YhgE_N"/>
</dbReference>
<name>A0A926EB79_9FIRM</name>
<dbReference type="PANTHER" id="PTHR43077:SF10">
    <property type="entry name" value="TRANSPORT PERMEASE PROTEIN"/>
    <property type="match status" value="1"/>
</dbReference>
<dbReference type="PANTHER" id="PTHR43077">
    <property type="entry name" value="TRANSPORT PERMEASE YVFS-RELATED"/>
    <property type="match status" value="1"/>
</dbReference>
<gene>
    <name evidence="7" type="ORF">H8692_09250</name>
</gene>
<keyword evidence="8" id="KW-1185">Reference proteome</keyword>
<keyword evidence="3 5" id="KW-1133">Transmembrane helix</keyword>
<feature type="transmembrane region" description="Helical" evidence="5">
    <location>
        <begin position="600"/>
        <end position="622"/>
    </location>
</feature>
<evidence type="ECO:0000256" key="3">
    <source>
        <dbReference type="ARBA" id="ARBA00022989"/>
    </source>
</evidence>
<keyword evidence="4 5" id="KW-0472">Membrane</keyword>
<reference evidence="7" key="1">
    <citation type="submission" date="2020-08" db="EMBL/GenBank/DDBJ databases">
        <title>Genome public.</title>
        <authorList>
            <person name="Liu C."/>
            <person name="Sun Q."/>
        </authorList>
    </citation>
    <scope>NUCLEOTIDE SEQUENCE</scope>
    <source>
        <strain evidence="7">NSJ-24</strain>
    </source>
</reference>
<sequence>MKTAFQIFSRDIRRLSHNKAAIIVMIGVCVLPSLYAWFNIAANMDPYGNTQGIKVAVANNDTGSETDKLSINAGDTIIENLRENSQLGWTFVDEKQAEEGVRSGKYYAAIIIPDDFSDSLLSILSGKIEKPKLDYYINEKKNAIAPKITDTGATTVQQEINETFSSVASETISGIIRSAADQLTNDMNAADSQLITAVSDVRSNLAEYQTALGDFQETVKGSETVIKETIDTLDKVDSASDAAAAAFEDTSFLLYESRSALSRFSAQISGSLSQSEILINDISISASAKLGTFEANAQKATADVGNAIDSVSELNEKNEKLLQSLAELNDNIGNNTELSAIIGEQIKHLQSQNETYEKILDSLSGGNDSVKNILTTAKDTRLDLEKISIDGRQSMQDSRKAFEQNTLPKVNKSLDDLASVSGSLSATLSATEPMTKQIKGILQQFESSLDMSLAALEQTGEVLERVDENLNSVMTDISALQSSGTYQQLLSLEGIDPQSVSRFMASPVSLKSEVLYDVENYGSGMTPFYTNLALWVGGLILVSILKQEVDQEGFIHRFDTTDAYFGRWLLFSSAALIQGFIVCTGDLILLKTQCMHPTAFLLAGMFCSFVYVNIIYALAITFKHIGKAVAVLLVILQIPGSSGTYPIEMMPGFFQKVHPLFPFTYGIDAMRESMAGFYENYYIKDLLILLIFILISLLTGLVLRPLILNLNHMFDKHLEETDLMIGETDTVRNENPQLQLLIKALLRHDEGKQKFMARSAKFEAHYPKMIKYGFICMIAIPLFFLILMFSLESRIVFLVLWIVSLIGLSIYLICVEYIHDRVQRQIKVSGLTSENLIDIIEEEKSK</sequence>
<evidence type="ECO:0000256" key="5">
    <source>
        <dbReference type="SAM" id="Phobius"/>
    </source>
</evidence>
<dbReference type="NCBIfam" id="TIGR03061">
    <property type="entry name" value="pip_yhgE_Nterm"/>
    <property type="match status" value="1"/>
</dbReference>
<feature type="transmembrane region" description="Helical" evidence="5">
    <location>
        <begin position="795"/>
        <end position="818"/>
    </location>
</feature>
<evidence type="ECO:0000259" key="6">
    <source>
        <dbReference type="Pfam" id="PF12698"/>
    </source>
</evidence>
<dbReference type="AlphaFoldDB" id="A0A926EB79"/>
<dbReference type="NCBIfam" id="TIGR03062">
    <property type="entry name" value="pip_yhgE_Cterm"/>
    <property type="match status" value="1"/>
</dbReference>
<evidence type="ECO:0000313" key="8">
    <source>
        <dbReference type="Proteomes" id="UP000610862"/>
    </source>
</evidence>
<comment type="subcellular location">
    <subcellularLocation>
        <location evidence="1">Membrane</location>
        <topology evidence="1">Multi-pass membrane protein</topology>
    </subcellularLocation>
</comment>
<organism evidence="7 8">
    <name type="scientific">Lentihominibacter hominis</name>
    <dbReference type="NCBI Taxonomy" id="2763645"/>
    <lineage>
        <taxon>Bacteria</taxon>
        <taxon>Bacillati</taxon>
        <taxon>Bacillota</taxon>
        <taxon>Clostridia</taxon>
        <taxon>Peptostreptococcales</taxon>
        <taxon>Anaerovoracaceae</taxon>
        <taxon>Lentihominibacter</taxon>
    </lineage>
</organism>
<feature type="transmembrane region" description="Helical" evidence="5">
    <location>
        <begin position="686"/>
        <end position="707"/>
    </location>
</feature>
<dbReference type="InterPro" id="IPR013525">
    <property type="entry name" value="ABC2_TM"/>
</dbReference>